<reference evidence="1" key="2">
    <citation type="submission" date="2021-04" db="EMBL/GenBank/DDBJ databases">
        <authorList>
            <person name="Gilroy R."/>
        </authorList>
    </citation>
    <scope>NUCLEOTIDE SEQUENCE</scope>
    <source>
        <strain evidence="1">CHK178-16964</strain>
    </source>
</reference>
<dbReference type="AlphaFoldDB" id="A0A9D2HLI7"/>
<dbReference type="Proteomes" id="UP000823900">
    <property type="component" value="Unassembled WGS sequence"/>
</dbReference>
<reference evidence="1" key="1">
    <citation type="journal article" date="2021" name="PeerJ">
        <title>Extensive microbial diversity within the chicken gut microbiome revealed by metagenomics and culture.</title>
        <authorList>
            <person name="Gilroy R."/>
            <person name="Ravi A."/>
            <person name="Getino M."/>
            <person name="Pursley I."/>
            <person name="Horton D.L."/>
            <person name="Alikhan N.F."/>
            <person name="Baker D."/>
            <person name="Gharbi K."/>
            <person name="Hall N."/>
            <person name="Watson M."/>
            <person name="Adriaenssens E.M."/>
            <person name="Foster-Nyarko E."/>
            <person name="Jarju S."/>
            <person name="Secka A."/>
            <person name="Antonio M."/>
            <person name="Oren A."/>
            <person name="Chaudhuri R.R."/>
            <person name="La Ragione R."/>
            <person name="Hildebrand F."/>
            <person name="Pallen M.J."/>
        </authorList>
    </citation>
    <scope>NUCLEOTIDE SEQUENCE</scope>
    <source>
        <strain evidence="1">CHK178-16964</strain>
    </source>
</reference>
<protein>
    <submittedName>
        <fullName evidence="1">EF2563 family selenium-dependent molybdenum hydroxylase system protein</fullName>
    </submittedName>
</protein>
<organism evidence="1 2">
    <name type="scientific">Candidatus Lachnoclostridium stercoravium</name>
    <dbReference type="NCBI Taxonomy" id="2838633"/>
    <lineage>
        <taxon>Bacteria</taxon>
        <taxon>Bacillati</taxon>
        <taxon>Bacillota</taxon>
        <taxon>Clostridia</taxon>
        <taxon>Lachnospirales</taxon>
        <taxon>Lachnospiraceae</taxon>
    </lineage>
</organism>
<accession>A0A9D2HLI7</accession>
<evidence type="ECO:0000313" key="2">
    <source>
        <dbReference type="Proteomes" id="UP000823900"/>
    </source>
</evidence>
<dbReference type="InterPro" id="IPR017695">
    <property type="entry name" value="Se-dep_Mo_hydrolase_YqeB"/>
</dbReference>
<dbReference type="NCBIfam" id="TIGR03309">
    <property type="entry name" value="matur_yqeB"/>
    <property type="match status" value="1"/>
</dbReference>
<evidence type="ECO:0000313" key="1">
    <source>
        <dbReference type="EMBL" id="HJA72528.1"/>
    </source>
</evidence>
<proteinExistence type="predicted"/>
<sequence length="273" mass="28879">MKKKVLIKGAGDLATGIACRLHNCGFRIVMTETAVPTTVRRTVAFSRAVYEKRAQVEGIEGVLCRDLPEIEKTLAQEKIAVIVDEDCRIVRGWKPDIEVDAIIAKKNTGTTIQDAPIVIAAGPGFKAGKDCHCVIETKRGHDLGRCIWSGEAAANTGIPGMIGGYGIERLIKAPCDGIFFGTVPIGYQAAAGETVGYVSDGSGKKTPVTVSIQGVIRGILQDGVPVKKGMKAGDVDPRDVVENCHTVSDKARAVGGGVLEAILALENRMEKGV</sequence>
<comment type="caution">
    <text evidence="1">The sequence shown here is derived from an EMBL/GenBank/DDBJ whole genome shotgun (WGS) entry which is preliminary data.</text>
</comment>
<gene>
    <name evidence="1" type="ORF">IAA07_13310</name>
</gene>
<dbReference type="EMBL" id="DWZA01000109">
    <property type="protein sequence ID" value="HJA72528.1"/>
    <property type="molecule type" value="Genomic_DNA"/>
</dbReference>
<name>A0A9D2HLI7_9FIRM</name>